<dbReference type="GO" id="GO:0005096">
    <property type="term" value="F:GTPase activator activity"/>
    <property type="evidence" value="ECO:0007669"/>
    <property type="project" value="TreeGrafter"/>
</dbReference>
<dbReference type="SMART" id="SM00324">
    <property type="entry name" value="RhoGAP"/>
    <property type="match status" value="1"/>
</dbReference>
<feature type="region of interest" description="Disordered" evidence="2">
    <location>
        <begin position="533"/>
        <end position="586"/>
    </location>
</feature>
<protein>
    <submittedName>
        <fullName evidence="4">RGAP1 protein</fullName>
    </submittedName>
</protein>
<feature type="non-terminal residue" evidence="4">
    <location>
        <position position="1"/>
    </location>
</feature>
<evidence type="ECO:0000313" key="5">
    <source>
        <dbReference type="Proteomes" id="UP000572837"/>
    </source>
</evidence>
<dbReference type="GO" id="GO:0032154">
    <property type="term" value="C:cleavage furrow"/>
    <property type="evidence" value="ECO:0007669"/>
    <property type="project" value="TreeGrafter"/>
</dbReference>
<feature type="compositionally biased region" description="Low complexity" evidence="2">
    <location>
        <begin position="537"/>
        <end position="557"/>
    </location>
</feature>
<reference evidence="4 5" key="1">
    <citation type="submission" date="2020-02" db="EMBL/GenBank/DDBJ databases">
        <title>Bird 10,000 Genomes (B10K) Project - Family phase.</title>
        <authorList>
            <person name="Zhang G."/>
        </authorList>
    </citation>
    <scope>NUCLEOTIDE SEQUENCE [LARGE SCALE GENOMIC DNA]</scope>
    <source>
        <strain evidence="4">B10K-IZ-033-81</strain>
        <tissue evidence="4">Muscle</tissue>
    </source>
</reference>
<dbReference type="CDD" id="cd04382">
    <property type="entry name" value="RhoGAP_MgcRacGAP"/>
    <property type="match status" value="1"/>
</dbReference>
<evidence type="ECO:0000259" key="3">
    <source>
        <dbReference type="PROSITE" id="PS50238"/>
    </source>
</evidence>
<name>A0A7L4JBI4_9PASS</name>
<dbReference type="PANTHER" id="PTHR46199:SF8">
    <property type="entry name" value="RAC GTPASE ACTIVATING PROTEIN 1"/>
    <property type="match status" value="1"/>
</dbReference>
<gene>
    <name evidence="4" type="primary">Racgap1_0</name>
    <name evidence="4" type="ORF">PORRUF_R06909</name>
</gene>
<sequence>MEIAMVNLRGLYEQLTRQAELLSEGNECQFIQLAKNFEEYRRKWQKTEQELSRYKDLLMKTEAERSALDVKLKHARNQVDVEIKRRQKAEMDCEKLERQIQLIRELLLCDAPGGSIQLSEEQKSVLAFLNRPQASVGTSGNKRLSTIDESGSILSDISFDRTDDSLDWDSSVVKAVRLKRREKRRSSRQFAEGPPAPQKKSRSISTTADQANESIVAKTTVTVPNDGGPIEAVSTIQTVPYPRRSRRKSGGCDIPILSPHNCVGYLEMSLIPPRSCFRFMIPILLGTEGDSSQSSSSSCVFQGTLMDFVPSTPPMIPSIIVHCVNEIEQRGLHETGIYRISGCDKTVRELKEKFLRSKNIPLLSKVDDIHAICGLLKDFLRSLKEPLLTFRLNKTFMEAAEISDEDNSIAAMYQAVGELPQANRDTLAFLMVHLQRVAQSPDTKMDISNLAKVFGPTIVAHAVPDPDPMTLLQDTKRQPKVVERLLLLPMDYWNQLMMVEQENIDPAHVIENTNAYSTPRTPEVQVSILGPLTTPEQQLSKTPSSSSLSQRVRSTFSKTTPKFGSKSKSTTQLGHQGHFFPSPMLK</sequence>
<dbReference type="GO" id="GO:0097149">
    <property type="term" value="C:centralspindlin complex"/>
    <property type="evidence" value="ECO:0007669"/>
    <property type="project" value="TreeGrafter"/>
</dbReference>
<dbReference type="GO" id="GO:0051256">
    <property type="term" value="P:mitotic spindle midzone assembly"/>
    <property type="evidence" value="ECO:0007669"/>
    <property type="project" value="TreeGrafter"/>
</dbReference>
<comment type="caution">
    <text evidence="4">The sequence shown here is derived from an EMBL/GenBank/DDBJ whole genome shotgun (WGS) entry which is preliminary data.</text>
</comment>
<feature type="region of interest" description="Disordered" evidence="2">
    <location>
        <begin position="183"/>
        <end position="211"/>
    </location>
</feature>
<evidence type="ECO:0000256" key="2">
    <source>
        <dbReference type="SAM" id="MobiDB-lite"/>
    </source>
</evidence>
<feature type="domain" description="Rho-GAP" evidence="3">
    <location>
        <begin position="303"/>
        <end position="493"/>
    </location>
</feature>
<dbReference type="EMBL" id="VZSW01001885">
    <property type="protein sequence ID" value="NXY38260.1"/>
    <property type="molecule type" value="Genomic_DNA"/>
</dbReference>
<feature type="non-terminal residue" evidence="4">
    <location>
        <position position="586"/>
    </location>
</feature>
<evidence type="ECO:0000256" key="1">
    <source>
        <dbReference type="SAM" id="Coils"/>
    </source>
</evidence>
<dbReference type="FunFam" id="1.10.555.10:FF:000034">
    <property type="entry name" value="Rac GTPase-activating protein 1"/>
    <property type="match status" value="1"/>
</dbReference>
<dbReference type="InterPro" id="IPR008936">
    <property type="entry name" value="Rho_GTPase_activation_prot"/>
</dbReference>
<dbReference type="GO" id="GO:0000281">
    <property type="term" value="P:mitotic cytokinesis"/>
    <property type="evidence" value="ECO:0007669"/>
    <property type="project" value="TreeGrafter"/>
</dbReference>
<dbReference type="GO" id="GO:0051233">
    <property type="term" value="C:spindle midzone"/>
    <property type="evidence" value="ECO:0007669"/>
    <property type="project" value="TreeGrafter"/>
</dbReference>
<evidence type="ECO:0000313" key="4">
    <source>
        <dbReference type="EMBL" id="NXY38260.1"/>
    </source>
</evidence>
<feature type="coiled-coil region" evidence="1">
    <location>
        <begin position="37"/>
        <end position="106"/>
    </location>
</feature>
<proteinExistence type="predicted"/>
<dbReference type="GO" id="GO:0005634">
    <property type="term" value="C:nucleus"/>
    <property type="evidence" value="ECO:0007669"/>
    <property type="project" value="TreeGrafter"/>
</dbReference>
<dbReference type="Gene3D" id="1.10.555.10">
    <property type="entry name" value="Rho GTPase activation protein"/>
    <property type="match status" value="1"/>
</dbReference>
<keyword evidence="5" id="KW-1185">Reference proteome</keyword>
<keyword evidence="1" id="KW-0175">Coiled coil</keyword>
<dbReference type="PROSITE" id="PS50238">
    <property type="entry name" value="RHOGAP"/>
    <property type="match status" value="1"/>
</dbReference>
<dbReference type="AlphaFoldDB" id="A0A7L4JBI4"/>
<dbReference type="Proteomes" id="UP000572837">
    <property type="component" value="Unassembled WGS sequence"/>
</dbReference>
<dbReference type="InterPro" id="IPR000198">
    <property type="entry name" value="RhoGAP_dom"/>
</dbReference>
<dbReference type="Pfam" id="PF00620">
    <property type="entry name" value="RhoGAP"/>
    <property type="match status" value="1"/>
</dbReference>
<dbReference type="GO" id="GO:0030496">
    <property type="term" value="C:midbody"/>
    <property type="evidence" value="ECO:0007669"/>
    <property type="project" value="TreeGrafter"/>
</dbReference>
<dbReference type="SUPFAM" id="SSF48350">
    <property type="entry name" value="GTPase activation domain, GAP"/>
    <property type="match status" value="1"/>
</dbReference>
<accession>A0A7L4JBI4</accession>
<feature type="compositionally biased region" description="Polar residues" evidence="2">
    <location>
        <begin position="558"/>
        <end position="574"/>
    </location>
</feature>
<dbReference type="PANTHER" id="PTHR46199">
    <property type="entry name" value="RAC GTPASE-ACTIVATING PROTEIN 1"/>
    <property type="match status" value="1"/>
</dbReference>
<organism evidence="4 5">
    <name type="scientific">Pomatorhinus ruficollis</name>
    <name type="common">streak-breasted scimitar babbler</name>
    <dbReference type="NCBI Taxonomy" id="932028"/>
    <lineage>
        <taxon>Eukaryota</taxon>
        <taxon>Metazoa</taxon>
        <taxon>Chordata</taxon>
        <taxon>Craniata</taxon>
        <taxon>Vertebrata</taxon>
        <taxon>Euteleostomi</taxon>
        <taxon>Archelosauria</taxon>
        <taxon>Archosauria</taxon>
        <taxon>Dinosauria</taxon>
        <taxon>Saurischia</taxon>
        <taxon>Theropoda</taxon>
        <taxon>Coelurosauria</taxon>
        <taxon>Aves</taxon>
        <taxon>Neognathae</taxon>
        <taxon>Neoaves</taxon>
        <taxon>Telluraves</taxon>
        <taxon>Australaves</taxon>
        <taxon>Passeriformes</taxon>
        <taxon>Sylvioidea</taxon>
        <taxon>Timaliidae</taxon>
        <taxon>Pomatorhinus</taxon>
    </lineage>
</organism>
<dbReference type="GO" id="GO:0007266">
    <property type="term" value="P:Rho protein signal transduction"/>
    <property type="evidence" value="ECO:0007669"/>
    <property type="project" value="TreeGrafter"/>
</dbReference>